<dbReference type="PANTHER" id="PTHR43537">
    <property type="entry name" value="TRANSCRIPTIONAL REGULATOR, GNTR FAMILY"/>
    <property type="match status" value="1"/>
</dbReference>
<dbReference type="InterPro" id="IPR011711">
    <property type="entry name" value="GntR_C"/>
</dbReference>
<evidence type="ECO:0000256" key="1">
    <source>
        <dbReference type="ARBA" id="ARBA00023015"/>
    </source>
</evidence>
<dbReference type="PRINTS" id="PR00035">
    <property type="entry name" value="HTHGNTR"/>
</dbReference>
<protein>
    <submittedName>
        <fullName evidence="5">FadR/GntR family transcriptional regulator</fullName>
    </submittedName>
</protein>
<evidence type="ECO:0000256" key="3">
    <source>
        <dbReference type="ARBA" id="ARBA00023163"/>
    </source>
</evidence>
<dbReference type="SMART" id="SM00895">
    <property type="entry name" value="FCD"/>
    <property type="match status" value="1"/>
</dbReference>
<dbReference type="EMBL" id="JBHSGI010000034">
    <property type="protein sequence ID" value="MFC4672032.1"/>
    <property type="molecule type" value="Genomic_DNA"/>
</dbReference>
<reference evidence="6" key="1">
    <citation type="journal article" date="2019" name="Int. J. Syst. Evol. Microbiol.">
        <title>The Global Catalogue of Microorganisms (GCM) 10K type strain sequencing project: providing services to taxonomists for standard genome sequencing and annotation.</title>
        <authorList>
            <consortium name="The Broad Institute Genomics Platform"/>
            <consortium name="The Broad Institute Genome Sequencing Center for Infectious Disease"/>
            <person name="Wu L."/>
            <person name="Ma J."/>
        </authorList>
    </citation>
    <scope>NUCLEOTIDE SEQUENCE [LARGE SCALE GENOMIC DNA]</scope>
    <source>
        <strain evidence="6">CGMCC 4.7283</strain>
    </source>
</reference>
<evidence type="ECO:0000313" key="6">
    <source>
        <dbReference type="Proteomes" id="UP001595973"/>
    </source>
</evidence>
<dbReference type="Gene3D" id="1.10.10.10">
    <property type="entry name" value="Winged helix-like DNA-binding domain superfamily/Winged helix DNA-binding domain"/>
    <property type="match status" value="1"/>
</dbReference>
<sequence>MGDIGAEIGTEGRAGRSAVDGIVAAIRTMIAERGLGVGDSLPTERELCERFGTSRNTVREAMRILKANGMVEVRPKIGATLIDNRMESAFQMFSLNVMDVSRETYDSIQGFRMLLEVTAWEQLFERLTDADVAALHDINEGFKISVPVEEAGERDFRLHTRLVSILDNKAILDVYRIMKPVILRIMIRNKTRRVFEGENYEDHRRIIEALAARDRVAYQYLMRSHLTEGYNRWTKAEDRAAT</sequence>
<dbReference type="Pfam" id="PF07729">
    <property type="entry name" value="FCD"/>
    <property type="match status" value="1"/>
</dbReference>
<dbReference type="Pfam" id="PF00392">
    <property type="entry name" value="GntR"/>
    <property type="match status" value="1"/>
</dbReference>
<dbReference type="InterPro" id="IPR000524">
    <property type="entry name" value="Tscrpt_reg_HTH_GntR"/>
</dbReference>
<evidence type="ECO:0000313" key="5">
    <source>
        <dbReference type="EMBL" id="MFC4672032.1"/>
    </source>
</evidence>
<dbReference type="SUPFAM" id="SSF48008">
    <property type="entry name" value="GntR ligand-binding domain-like"/>
    <property type="match status" value="1"/>
</dbReference>
<accession>A0ABV9KPE2</accession>
<gene>
    <name evidence="5" type="ORF">ACFO5X_26020</name>
</gene>
<dbReference type="RefSeq" id="WP_380723196.1">
    <property type="nucleotide sequence ID" value="NZ_JBHSGI010000034.1"/>
</dbReference>
<dbReference type="PROSITE" id="PS50949">
    <property type="entry name" value="HTH_GNTR"/>
    <property type="match status" value="1"/>
</dbReference>
<evidence type="ECO:0000259" key="4">
    <source>
        <dbReference type="PROSITE" id="PS50949"/>
    </source>
</evidence>
<dbReference type="SMART" id="SM00345">
    <property type="entry name" value="HTH_GNTR"/>
    <property type="match status" value="1"/>
</dbReference>
<dbReference type="SUPFAM" id="SSF46785">
    <property type="entry name" value="Winged helix' DNA-binding domain"/>
    <property type="match status" value="1"/>
</dbReference>
<dbReference type="Gene3D" id="1.20.120.530">
    <property type="entry name" value="GntR ligand-binding domain-like"/>
    <property type="match status" value="1"/>
</dbReference>
<comment type="caution">
    <text evidence="5">The sequence shown here is derived from an EMBL/GenBank/DDBJ whole genome shotgun (WGS) entry which is preliminary data.</text>
</comment>
<dbReference type="InterPro" id="IPR036390">
    <property type="entry name" value="WH_DNA-bd_sf"/>
</dbReference>
<proteinExistence type="predicted"/>
<keyword evidence="2" id="KW-0238">DNA-binding</keyword>
<keyword evidence="6" id="KW-1185">Reference proteome</keyword>
<dbReference type="InterPro" id="IPR008920">
    <property type="entry name" value="TF_FadR/GntR_C"/>
</dbReference>
<dbReference type="CDD" id="cd07377">
    <property type="entry name" value="WHTH_GntR"/>
    <property type="match status" value="1"/>
</dbReference>
<dbReference type="PANTHER" id="PTHR43537:SF24">
    <property type="entry name" value="GLUCONATE OPERON TRANSCRIPTIONAL REPRESSOR"/>
    <property type="match status" value="1"/>
</dbReference>
<organism evidence="5 6">
    <name type="scientific">Seohaeicola nanhaiensis</name>
    <dbReference type="NCBI Taxonomy" id="1387282"/>
    <lineage>
        <taxon>Bacteria</taxon>
        <taxon>Pseudomonadati</taxon>
        <taxon>Pseudomonadota</taxon>
        <taxon>Alphaproteobacteria</taxon>
        <taxon>Rhodobacterales</taxon>
        <taxon>Roseobacteraceae</taxon>
        <taxon>Seohaeicola</taxon>
    </lineage>
</organism>
<keyword evidence="1" id="KW-0805">Transcription regulation</keyword>
<evidence type="ECO:0000256" key="2">
    <source>
        <dbReference type="ARBA" id="ARBA00023125"/>
    </source>
</evidence>
<dbReference type="InterPro" id="IPR036388">
    <property type="entry name" value="WH-like_DNA-bd_sf"/>
</dbReference>
<dbReference type="Proteomes" id="UP001595973">
    <property type="component" value="Unassembled WGS sequence"/>
</dbReference>
<feature type="domain" description="HTH gntR-type" evidence="4">
    <location>
        <begin position="16"/>
        <end position="84"/>
    </location>
</feature>
<keyword evidence="3" id="KW-0804">Transcription</keyword>
<name>A0ABV9KPE2_9RHOB</name>